<dbReference type="Proteomes" id="UP000648663">
    <property type="component" value="Unassembled WGS sequence"/>
</dbReference>
<dbReference type="Pfam" id="PF01590">
    <property type="entry name" value="GAF"/>
    <property type="match status" value="1"/>
</dbReference>
<dbReference type="SMART" id="SM00052">
    <property type="entry name" value="EAL"/>
    <property type="match status" value="1"/>
</dbReference>
<dbReference type="InterPro" id="IPR035919">
    <property type="entry name" value="EAL_sf"/>
</dbReference>
<protein>
    <recommendedName>
        <fullName evidence="2">EAL domain-containing protein</fullName>
    </recommendedName>
</protein>
<dbReference type="Gene3D" id="3.30.450.40">
    <property type="match status" value="1"/>
</dbReference>
<dbReference type="InterPro" id="IPR029016">
    <property type="entry name" value="GAF-like_dom_sf"/>
</dbReference>
<organism evidence="3 4">
    <name type="scientific">Modestobacter marinus</name>
    <dbReference type="NCBI Taxonomy" id="477641"/>
    <lineage>
        <taxon>Bacteria</taxon>
        <taxon>Bacillati</taxon>
        <taxon>Actinomycetota</taxon>
        <taxon>Actinomycetes</taxon>
        <taxon>Geodermatophilales</taxon>
        <taxon>Geodermatophilaceae</taxon>
        <taxon>Modestobacter</taxon>
    </lineage>
</organism>
<dbReference type="InterPro" id="IPR003018">
    <property type="entry name" value="GAF"/>
</dbReference>
<dbReference type="PANTHER" id="PTHR33121:SF76">
    <property type="entry name" value="SIGNALING PROTEIN"/>
    <property type="match status" value="1"/>
</dbReference>
<dbReference type="SMART" id="SM00065">
    <property type="entry name" value="GAF"/>
    <property type="match status" value="1"/>
</dbReference>
<dbReference type="PROSITE" id="PS50883">
    <property type="entry name" value="EAL"/>
    <property type="match status" value="1"/>
</dbReference>
<evidence type="ECO:0000259" key="2">
    <source>
        <dbReference type="PROSITE" id="PS50883"/>
    </source>
</evidence>
<evidence type="ECO:0000313" key="4">
    <source>
        <dbReference type="Proteomes" id="UP000648663"/>
    </source>
</evidence>
<keyword evidence="4" id="KW-1185">Reference proteome</keyword>
<feature type="domain" description="EAL" evidence="2">
    <location>
        <begin position="180"/>
        <end position="411"/>
    </location>
</feature>
<dbReference type="Gene3D" id="3.20.20.450">
    <property type="entry name" value="EAL domain"/>
    <property type="match status" value="1"/>
</dbReference>
<evidence type="ECO:0000313" key="3">
    <source>
        <dbReference type="EMBL" id="GGL70501.1"/>
    </source>
</evidence>
<dbReference type="CDD" id="cd01948">
    <property type="entry name" value="EAL"/>
    <property type="match status" value="1"/>
</dbReference>
<accession>A0ABQ2G1G7</accession>
<evidence type="ECO:0000256" key="1">
    <source>
        <dbReference type="SAM" id="MobiDB-lite"/>
    </source>
</evidence>
<dbReference type="Pfam" id="PF00563">
    <property type="entry name" value="EAL"/>
    <property type="match status" value="1"/>
</dbReference>
<dbReference type="EMBL" id="BMMI01000005">
    <property type="protein sequence ID" value="GGL70501.1"/>
    <property type="molecule type" value="Genomic_DNA"/>
</dbReference>
<dbReference type="InterPro" id="IPR050706">
    <property type="entry name" value="Cyclic-di-GMP_PDE-like"/>
</dbReference>
<name>A0ABQ2G1G7_9ACTN</name>
<dbReference type="InterPro" id="IPR001633">
    <property type="entry name" value="EAL_dom"/>
</dbReference>
<sequence length="411" mass="42770">MYRDEVVPPEPVVGDTAGVNGPPPSPAPPSVALSPAWLHRVLDAARTRLGMDVAWMSTFTESTQHIRAATGALDAMHVREGMQPSLEGSFCVRVLSGQLPPVVTGARRNPDTRELAVTADLGIGSYVGAPVRAPDGRPVGMLCCVSRDDGAHLDGAAARTLELLADLIADRLAEPLPAPPADPAGRVRDVLSEGAVVTHVQPIVDLATEEVVAYEALARFPGVADGPERLFSAAAAAGLGVQLEELAARAALAVAPRLPAGRPLGINLSPAALLSRTVTDLLLDHRHLDVAVEVTEHSPVDDYDALEAALTSLREAGIGLTVDDAGAGYASFRHVLRLRPDVIKLDLALVAGVHTDPAKQAMVTAMVSFAGATGARLVAEGIEDPAEVRTLRALGVARGQGYLFGHPAPLL</sequence>
<dbReference type="SUPFAM" id="SSF55781">
    <property type="entry name" value="GAF domain-like"/>
    <property type="match status" value="1"/>
</dbReference>
<dbReference type="SUPFAM" id="SSF141868">
    <property type="entry name" value="EAL domain-like"/>
    <property type="match status" value="1"/>
</dbReference>
<gene>
    <name evidence="3" type="ORF">GCM10011589_28540</name>
</gene>
<dbReference type="PANTHER" id="PTHR33121">
    <property type="entry name" value="CYCLIC DI-GMP PHOSPHODIESTERASE PDEF"/>
    <property type="match status" value="1"/>
</dbReference>
<comment type="caution">
    <text evidence="3">The sequence shown here is derived from an EMBL/GenBank/DDBJ whole genome shotgun (WGS) entry which is preliminary data.</text>
</comment>
<proteinExistence type="predicted"/>
<reference evidence="4" key="1">
    <citation type="journal article" date="2019" name="Int. J. Syst. Evol. Microbiol.">
        <title>The Global Catalogue of Microorganisms (GCM) 10K type strain sequencing project: providing services to taxonomists for standard genome sequencing and annotation.</title>
        <authorList>
            <consortium name="The Broad Institute Genomics Platform"/>
            <consortium name="The Broad Institute Genome Sequencing Center for Infectious Disease"/>
            <person name="Wu L."/>
            <person name="Ma J."/>
        </authorList>
    </citation>
    <scope>NUCLEOTIDE SEQUENCE [LARGE SCALE GENOMIC DNA]</scope>
    <source>
        <strain evidence="4">CGMCC 4.5581</strain>
    </source>
</reference>
<feature type="region of interest" description="Disordered" evidence="1">
    <location>
        <begin position="1"/>
        <end position="31"/>
    </location>
</feature>